<comment type="caution">
    <text evidence="1">The sequence shown here is derived from an EMBL/GenBank/DDBJ whole genome shotgun (WGS) entry which is preliminary data.</text>
</comment>
<dbReference type="SUPFAM" id="SSF52540">
    <property type="entry name" value="P-loop containing nucleoside triphosphate hydrolases"/>
    <property type="match status" value="1"/>
</dbReference>
<dbReference type="EMBL" id="ACIL03000013">
    <property type="protein sequence ID" value="ESL03187.1"/>
    <property type="molecule type" value="Genomic_DNA"/>
</dbReference>
<dbReference type="RefSeq" id="WP_023354929.1">
    <property type="nucleotide sequence ID" value="NZ_KI535368.1"/>
</dbReference>
<accession>V2Y529</accession>
<dbReference type="AlphaFoldDB" id="V2Y529"/>
<dbReference type="Proteomes" id="UP000018227">
    <property type="component" value="Unassembled WGS sequence"/>
</dbReference>
<reference evidence="1 2" key="1">
    <citation type="submission" date="2013-06" db="EMBL/GenBank/DDBJ databases">
        <authorList>
            <person name="Weinstock G."/>
            <person name="Sodergren E."/>
            <person name="Clifton S."/>
            <person name="Fulton L."/>
            <person name="Fulton B."/>
            <person name="Courtney L."/>
            <person name="Fronick C."/>
            <person name="Harrison M."/>
            <person name="Strong C."/>
            <person name="Farmer C."/>
            <person name="Delahaunty K."/>
            <person name="Markovic C."/>
            <person name="Hall O."/>
            <person name="Minx P."/>
            <person name="Tomlinson C."/>
            <person name="Mitreva M."/>
            <person name="Nelson J."/>
            <person name="Hou S."/>
            <person name="Wollam A."/>
            <person name="Pepin K.H."/>
            <person name="Johnson M."/>
            <person name="Bhonagiri V."/>
            <person name="Nash W.E."/>
            <person name="Warren W."/>
            <person name="Chinwalla A."/>
            <person name="Mardis E.R."/>
            <person name="Wilson R.K."/>
        </authorList>
    </citation>
    <scope>NUCLEOTIDE SEQUENCE [LARGE SCALE GENOMIC DNA]</scope>
    <source>
        <strain evidence="1 2">ATCC 51271</strain>
    </source>
</reference>
<name>V2Y529_9FIRM</name>
<dbReference type="STRING" id="592026.GCWU0000282_002061"/>
<gene>
    <name evidence="1" type="ORF">GCWU0000282_002061</name>
</gene>
<evidence type="ECO:0008006" key="3">
    <source>
        <dbReference type="Google" id="ProtNLM"/>
    </source>
</evidence>
<dbReference type="InterPro" id="IPR027417">
    <property type="entry name" value="P-loop_NTPase"/>
</dbReference>
<dbReference type="Gene3D" id="3.40.50.300">
    <property type="entry name" value="P-loop containing nucleotide triphosphate hydrolases"/>
    <property type="match status" value="1"/>
</dbReference>
<proteinExistence type="predicted"/>
<evidence type="ECO:0000313" key="1">
    <source>
        <dbReference type="EMBL" id="ESL03187.1"/>
    </source>
</evidence>
<protein>
    <recommendedName>
        <fullName evidence="3">Shikimate kinase</fullName>
    </recommendedName>
</protein>
<dbReference type="eggNOG" id="COG2074">
    <property type="taxonomic scope" value="Bacteria"/>
</dbReference>
<evidence type="ECO:0000313" key="2">
    <source>
        <dbReference type="Proteomes" id="UP000018227"/>
    </source>
</evidence>
<dbReference type="HOGENOM" id="CLU_092760_1_0_9"/>
<sequence length="200" mass="22748">MDKKILFIGGSPCSGKSTVAERISKECGAFYFKADDYLDDFTSLAVKKGLPICNKVRHMTADENWLRTPKEQCDEEFLFYEEISESVFQKINDVDADVVIAEGAAFTPDIMKNKNCNYMCIVPSPEFQISHYKLREWVPYVLKDRTDKALAFDNLMQRDIMFANRVKATCEVNGITCIVNDGTKSEIEMYNTVKCILGLS</sequence>
<dbReference type="OrthoDB" id="2835040at2"/>
<keyword evidence="2" id="KW-1185">Reference proteome</keyword>
<organism evidence="1 2">
    <name type="scientific">Catonella morbi ATCC 51271</name>
    <dbReference type="NCBI Taxonomy" id="592026"/>
    <lineage>
        <taxon>Bacteria</taxon>
        <taxon>Bacillati</taxon>
        <taxon>Bacillota</taxon>
        <taxon>Clostridia</taxon>
        <taxon>Lachnospirales</taxon>
        <taxon>Lachnospiraceae</taxon>
        <taxon>Catonella</taxon>
    </lineage>
</organism>